<name>A0A3L7J0X2_9MICO</name>
<evidence type="ECO:0000313" key="2">
    <source>
        <dbReference type="EMBL" id="RLQ84090.1"/>
    </source>
</evidence>
<feature type="compositionally biased region" description="Gly residues" evidence="1">
    <location>
        <begin position="54"/>
        <end position="70"/>
    </location>
</feature>
<keyword evidence="3" id="KW-1185">Reference proteome</keyword>
<feature type="compositionally biased region" description="Basic and acidic residues" evidence="1">
    <location>
        <begin position="22"/>
        <end position="37"/>
    </location>
</feature>
<protein>
    <submittedName>
        <fullName evidence="2">Uncharacterized protein</fullName>
    </submittedName>
</protein>
<reference evidence="2 3" key="1">
    <citation type="submission" date="2018-10" db="EMBL/GenBank/DDBJ databases">
        <authorList>
            <person name="Li J."/>
        </authorList>
    </citation>
    <scope>NUCLEOTIDE SEQUENCE [LARGE SCALE GENOMIC DNA]</scope>
    <source>
        <strain evidence="2 3">ZD1-4</strain>
    </source>
</reference>
<feature type="region of interest" description="Disordered" evidence="1">
    <location>
        <begin position="1"/>
        <end position="81"/>
    </location>
</feature>
<accession>A0A3L7J0X2</accession>
<dbReference type="AlphaFoldDB" id="A0A3L7J0X2"/>
<organism evidence="2 3">
    <name type="scientific">Mycetocola zhadangensis</name>
    <dbReference type="NCBI Taxonomy" id="1164595"/>
    <lineage>
        <taxon>Bacteria</taxon>
        <taxon>Bacillati</taxon>
        <taxon>Actinomycetota</taxon>
        <taxon>Actinomycetes</taxon>
        <taxon>Micrococcales</taxon>
        <taxon>Microbacteriaceae</taxon>
        <taxon>Mycetocola</taxon>
    </lineage>
</organism>
<proteinExistence type="predicted"/>
<dbReference type="Proteomes" id="UP000282460">
    <property type="component" value="Unassembled WGS sequence"/>
</dbReference>
<evidence type="ECO:0000256" key="1">
    <source>
        <dbReference type="SAM" id="MobiDB-lite"/>
    </source>
</evidence>
<gene>
    <name evidence="2" type="ORF">D9V28_07575</name>
</gene>
<sequence>MAAAVVNPSAARIGSAYARPMTNHEETPQDSNPRSDDAAPTSDTDTSDDAGFGADEGIGDGTGLGEGNGNAGQSSEDSPAE</sequence>
<feature type="compositionally biased region" description="Low complexity" evidence="1">
    <location>
        <begin position="38"/>
        <end position="53"/>
    </location>
</feature>
<comment type="caution">
    <text evidence="2">The sequence shown here is derived from an EMBL/GenBank/DDBJ whole genome shotgun (WGS) entry which is preliminary data.</text>
</comment>
<evidence type="ECO:0000313" key="3">
    <source>
        <dbReference type="Proteomes" id="UP000282460"/>
    </source>
</evidence>
<dbReference type="EMBL" id="RCWJ01000002">
    <property type="protein sequence ID" value="RLQ84090.1"/>
    <property type="molecule type" value="Genomic_DNA"/>
</dbReference>